<feature type="region of interest" description="Disordered" evidence="1">
    <location>
        <begin position="1"/>
        <end position="34"/>
    </location>
</feature>
<gene>
    <name evidence="2" type="ORF">SAMN04487963_3303</name>
</gene>
<evidence type="ECO:0000313" key="2">
    <source>
        <dbReference type="EMBL" id="SFM67492.1"/>
    </source>
</evidence>
<dbReference type="STRING" id="488535.SAMN04487963_3303"/>
<dbReference type="Proteomes" id="UP000198519">
    <property type="component" value="Unassembled WGS sequence"/>
</dbReference>
<accession>A0A1I4SSS5</accession>
<evidence type="ECO:0000313" key="3">
    <source>
        <dbReference type="Proteomes" id="UP000198519"/>
    </source>
</evidence>
<reference evidence="3" key="1">
    <citation type="submission" date="2016-10" db="EMBL/GenBank/DDBJ databases">
        <authorList>
            <person name="Varghese N."/>
            <person name="Submissions S."/>
        </authorList>
    </citation>
    <scope>NUCLEOTIDE SEQUENCE [LARGE SCALE GENOMIC DNA]</scope>
    <source>
        <strain evidence="3">CGMCC 1.7061</strain>
    </source>
</reference>
<name>A0A1I4SSS5_9GAMM</name>
<proteinExistence type="predicted"/>
<keyword evidence="3" id="KW-1185">Reference proteome</keyword>
<sequence length="82" mass="9028">MTSLHGRRHKDEGTAPQDVGVQGRTRKDSRSLKDQAVGRLRKGITGTVFLSEPHLLSLFSFYQGLPTLFLLFSLGSVTDANL</sequence>
<organism evidence="2 3">
    <name type="scientific">Marinobacter zhejiangensis</name>
    <dbReference type="NCBI Taxonomy" id="488535"/>
    <lineage>
        <taxon>Bacteria</taxon>
        <taxon>Pseudomonadati</taxon>
        <taxon>Pseudomonadota</taxon>
        <taxon>Gammaproteobacteria</taxon>
        <taxon>Pseudomonadales</taxon>
        <taxon>Marinobacteraceae</taxon>
        <taxon>Marinobacter</taxon>
    </lineage>
</organism>
<evidence type="ECO:0000256" key="1">
    <source>
        <dbReference type="SAM" id="MobiDB-lite"/>
    </source>
</evidence>
<protein>
    <submittedName>
        <fullName evidence="2">Uncharacterized protein</fullName>
    </submittedName>
</protein>
<dbReference type="AlphaFoldDB" id="A0A1I4SSS5"/>
<dbReference type="EMBL" id="FOUE01000006">
    <property type="protein sequence ID" value="SFM67492.1"/>
    <property type="molecule type" value="Genomic_DNA"/>
</dbReference>